<dbReference type="InterPro" id="IPR058533">
    <property type="entry name" value="Cation_efflux_TM"/>
</dbReference>
<keyword evidence="3" id="KW-0813">Transport</keyword>
<keyword evidence="4" id="KW-1003">Cell membrane</keyword>
<accession>M7PQI1</accession>
<dbReference type="GO" id="GO:0015341">
    <property type="term" value="F:zinc efflux antiporter activity"/>
    <property type="evidence" value="ECO:0007669"/>
    <property type="project" value="TreeGrafter"/>
</dbReference>
<comment type="subcellular location">
    <subcellularLocation>
        <location evidence="1">Cell membrane</location>
        <topology evidence="1">Multi-pass membrane protein</topology>
    </subcellularLocation>
</comment>
<dbReference type="STRING" id="1286106.MPL1_08798"/>
<comment type="caution">
    <text evidence="18">The sequence shown here is derived from an EMBL/GenBank/DDBJ whole genome shotgun (WGS) entry which is preliminary data.</text>
</comment>
<dbReference type="PANTHER" id="PTHR43840">
    <property type="entry name" value="MITOCHONDRIAL METAL TRANSPORTER 1-RELATED"/>
    <property type="match status" value="1"/>
</dbReference>
<organism evidence="18 19">
    <name type="scientific">Methylophaga lonarensis MPL</name>
    <dbReference type="NCBI Taxonomy" id="1286106"/>
    <lineage>
        <taxon>Bacteria</taxon>
        <taxon>Pseudomonadati</taxon>
        <taxon>Pseudomonadota</taxon>
        <taxon>Gammaproteobacteria</taxon>
        <taxon>Thiotrichales</taxon>
        <taxon>Piscirickettsiaceae</taxon>
        <taxon>Methylophaga</taxon>
    </lineage>
</organism>
<dbReference type="FunFam" id="3.30.70.1350:FF:000002">
    <property type="entry name" value="Ferrous-iron efflux pump FieF"/>
    <property type="match status" value="1"/>
</dbReference>
<dbReference type="InterPro" id="IPR002524">
    <property type="entry name" value="Cation_efflux"/>
</dbReference>
<keyword evidence="6 15" id="KW-0812">Transmembrane</keyword>
<keyword evidence="5" id="KW-0408">Iron</keyword>
<sequence>MTVAYDFAWKFNAYSHRLYSTNYTELMTQPQPINQPRLMRFATYASVTVAVVLIAVKAYAWWLTSSVSMLATLIDSSLDLLASLITLFAVWHSLRPADKEHRFGHGKAEPLAAAAQSVFVAGSALLLLHQAVDRLIHPKVLEQGLDIGIIVMLIAIGLTSILLSFQRYVIKHTQSTAIRADALHYKTDLLVNMGVIVALVMTLFGWQHVDAIIGLLIAFYILHSAWEIVQSSIDLLMDRELPDDQRALIKEVVLSHPSVQGIHALRTRRSGLTRFIQFHLELDEKLSLGEAHRISKTLESELKQRLGAVEVIIHEQPARKRQQ</sequence>
<dbReference type="Gene3D" id="1.20.1510.10">
    <property type="entry name" value="Cation efflux protein transmembrane domain"/>
    <property type="match status" value="1"/>
</dbReference>
<keyword evidence="19" id="KW-1185">Reference proteome</keyword>
<proteinExistence type="inferred from homology"/>
<comment type="catalytic activity">
    <reaction evidence="10">
        <text>Fe(2+)(in) + H(+)(out) = Fe(2+)(out) + H(+)(in)</text>
        <dbReference type="Rhea" id="RHEA:29439"/>
        <dbReference type="ChEBI" id="CHEBI:15378"/>
        <dbReference type="ChEBI" id="CHEBI:29033"/>
    </reaction>
</comment>
<dbReference type="EMBL" id="APHR01000045">
    <property type="protein sequence ID" value="EMR12704.1"/>
    <property type="molecule type" value="Genomic_DNA"/>
</dbReference>
<evidence type="ECO:0000256" key="14">
    <source>
        <dbReference type="ARBA" id="ARBA00072262"/>
    </source>
</evidence>
<evidence type="ECO:0000256" key="12">
    <source>
        <dbReference type="ARBA" id="ARBA00050984"/>
    </source>
</evidence>
<feature type="domain" description="Cation efflux protein transmembrane" evidence="16">
    <location>
        <begin position="45"/>
        <end position="237"/>
    </location>
</feature>
<dbReference type="SUPFAM" id="SSF160240">
    <property type="entry name" value="Cation efflux protein cytoplasmic domain-like"/>
    <property type="match status" value="1"/>
</dbReference>
<dbReference type="Pfam" id="PF01545">
    <property type="entry name" value="Cation_efflux"/>
    <property type="match status" value="1"/>
</dbReference>
<feature type="transmembrane region" description="Helical" evidence="15">
    <location>
        <begin position="147"/>
        <end position="169"/>
    </location>
</feature>
<evidence type="ECO:0000256" key="3">
    <source>
        <dbReference type="ARBA" id="ARBA00022448"/>
    </source>
</evidence>
<evidence type="ECO:0000259" key="17">
    <source>
        <dbReference type="Pfam" id="PF16916"/>
    </source>
</evidence>
<keyword evidence="7" id="KW-0864">Zinc transport</keyword>
<gene>
    <name evidence="18" type="ORF">MPL1_08798</name>
</gene>
<feature type="domain" description="Cation efflux protein cytoplasmic" evidence="17">
    <location>
        <begin position="241"/>
        <end position="317"/>
    </location>
</feature>
<reference evidence="18 19" key="1">
    <citation type="journal article" date="2013" name="Genome Announc.">
        <title>Draft Genome Sequence of Methylophaga lonarensis MPLT, a Haloalkaliphilic (Non-Methane-Utilizing) Methylotroph.</title>
        <authorList>
            <person name="Shetty S.A."/>
            <person name="Marathe N.P."/>
            <person name="Munot H."/>
            <person name="Antony C.P."/>
            <person name="Dhotre D.P."/>
            <person name="Murrell J.C."/>
            <person name="Shouche Y.S."/>
        </authorList>
    </citation>
    <scope>NUCLEOTIDE SEQUENCE [LARGE SCALE GENOMIC DNA]</scope>
    <source>
        <strain evidence="18 19">MPL</strain>
    </source>
</reference>
<dbReference type="InterPro" id="IPR027469">
    <property type="entry name" value="Cation_efflux_TMD_sf"/>
</dbReference>
<dbReference type="InterPro" id="IPR050291">
    <property type="entry name" value="CDF_Transporter"/>
</dbReference>
<dbReference type="GO" id="GO:0006882">
    <property type="term" value="P:intracellular zinc ion homeostasis"/>
    <property type="evidence" value="ECO:0007669"/>
    <property type="project" value="TreeGrafter"/>
</dbReference>
<comment type="similarity">
    <text evidence="2">Belongs to the cation diffusion facilitator (CDF) transporter (TC 2.A.4) family. FieF subfamily.</text>
</comment>
<dbReference type="InterPro" id="IPR027470">
    <property type="entry name" value="Cation_efflux_CTD"/>
</dbReference>
<dbReference type="eggNOG" id="COG0053">
    <property type="taxonomic scope" value="Bacteria"/>
</dbReference>
<feature type="transmembrane region" description="Helical" evidence="15">
    <location>
        <begin position="41"/>
        <end position="62"/>
    </location>
</feature>
<dbReference type="GO" id="GO:0015086">
    <property type="term" value="F:cadmium ion transmembrane transporter activity"/>
    <property type="evidence" value="ECO:0007669"/>
    <property type="project" value="TreeGrafter"/>
</dbReference>
<feature type="transmembrane region" description="Helical" evidence="15">
    <location>
        <begin position="212"/>
        <end position="229"/>
    </location>
</feature>
<evidence type="ECO:0000256" key="8">
    <source>
        <dbReference type="ARBA" id="ARBA00022989"/>
    </source>
</evidence>
<dbReference type="InterPro" id="IPR036837">
    <property type="entry name" value="Cation_efflux_CTD_sf"/>
</dbReference>
<dbReference type="NCBIfam" id="TIGR01297">
    <property type="entry name" value="CDF"/>
    <property type="match status" value="1"/>
</dbReference>
<dbReference type="SUPFAM" id="SSF161111">
    <property type="entry name" value="Cation efflux protein transmembrane domain-like"/>
    <property type="match status" value="1"/>
</dbReference>
<evidence type="ECO:0000256" key="15">
    <source>
        <dbReference type="SAM" id="Phobius"/>
    </source>
</evidence>
<evidence type="ECO:0000256" key="6">
    <source>
        <dbReference type="ARBA" id="ARBA00022692"/>
    </source>
</evidence>
<keyword evidence="5" id="KW-0410">Iron transport</keyword>
<evidence type="ECO:0000259" key="16">
    <source>
        <dbReference type="Pfam" id="PF01545"/>
    </source>
</evidence>
<protein>
    <recommendedName>
        <fullName evidence="14">Cation-efflux pump FieF</fullName>
    </recommendedName>
</protein>
<feature type="transmembrane region" description="Helical" evidence="15">
    <location>
        <begin position="189"/>
        <end position="206"/>
    </location>
</feature>
<keyword evidence="9 15" id="KW-0472">Membrane</keyword>
<dbReference type="AlphaFoldDB" id="M7PQI1"/>
<evidence type="ECO:0000256" key="5">
    <source>
        <dbReference type="ARBA" id="ARBA00022496"/>
    </source>
</evidence>
<dbReference type="Gene3D" id="3.30.70.1350">
    <property type="entry name" value="Cation efflux protein, cytoplasmic domain"/>
    <property type="match status" value="1"/>
</dbReference>
<evidence type="ECO:0000313" key="18">
    <source>
        <dbReference type="EMBL" id="EMR12704.1"/>
    </source>
</evidence>
<evidence type="ECO:0000256" key="10">
    <source>
        <dbReference type="ARBA" id="ARBA00035584"/>
    </source>
</evidence>
<evidence type="ECO:0000256" key="11">
    <source>
        <dbReference type="ARBA" id="ARBA00047695"/>
    </source>
</evidence>
<keyword evidence="7" id="KW-0406">Ion transport</keyword>
<keyword evidence="8 15" id="KW-1133">Transmembrane helix</keyword>
<evidence type="ECO:0000256" key="13">
    <source>
        <dbReference type="ARBA" id="ARBA00062926"/>
    </source>
</evidence>
<dbReference type="Proteomes" id="UP000012019">
    <property type="component" value="Unassembled WGS sequence"/>
</dbReference>
<dbReference type="PATRIC" id="fig|1286106.3.peg.1764"/>
<comment type="catalytic activity">
    <reaction evidence="11">
        <text>Zn(2+)(in) + H(+)(out) = Zn(2+)(out) + H(+)(in)</text>
        <dbReference type="Rhea" id="RHEA:28839"/>
        <dbReference type="ChEBI" id="CHEBI:15378"/>
        <dbReference type="ChEBI" id="CHEBI:29105"/>
    </reaction>
</comment>
<evidence type="ECO:0000256" key="4">
    <source>
        <dbReference type="ARBA" id="ARBA00022475"/>
    </source>
</evidence>
<evidence type="ECO:0000256" key="7">
    <source>
        <dbReference type="ARBA" id="ARBA00022906"/>
    </source>
</evidence>
<evidence type="ECO:0000256" key="2">
    <source>
        <dbReference type="ARBA" id="ARBA00010212"/>
    </source>
</evidence>
<feature type="transmembrane region" description="Helical" evidence="15">
    <location>
        <begin position="111"/>
        <end position="132"/>
    </location>
</feature>
<comment type="catalytic activity">
    <reaction evidence="12">
        <text>Cd(2+)(in) + H(+)(out) = Cd(2+)(out) + H(+)(in)</text>
        <dbReference type="Rhea" id="RHEA:28739"/>
        <dbReference type="ChEBI" id="CHEBI:15378"/>
        <dbReference type="ChEBI" id="CHEBI:48775"/>
    </reaction>
</comment>
<comment type="subunit">
    <text evidence="13">Homodimer. The subunits are held together in a parallel orientation through zinc binding at the interface of the cytoplasmic domains.</text>
</comment>
<dbReference type="FunFam" id="1.20.1510.10:FF:000001">
    <property type="entry name" value="Ferrous-iron efflux pump FieF"/>
    <property type="match status" value="1"/>
</dbReference>
<dbReference type="PANTHER" id="PTHR43840:SF41">
    <property type="entry name" value="CATION-EFFLUX PUMP FIEF"/>
    <property type="match status" value="1"/>
</dbReference>
<evidence type="ECO:0000313" key="19">
    <source>
        <dbReference type="Proteomes" id="UP000012019"/>
    </source>
</evidence>
<name>M7PQI1_9GAMM</name>
<dbReference type="GO" id="GO:0015093">
    <property type="term" value="F:ferrous iron transmembrane transporter activity"/>
    <property type="evidence" value="ECO:0007669"/>
    <property type="project" value="TreeGrafter"/>
</dbReference>
<dbReference type="GO" id="GO:0005886">
    <property type="term" value="C:plasma membrane"/>
    <property type="evidence" value="ECO:0007669"/>
    <property type="project" value="UniProtKB-SubCell"/>
</dbReference>
<evidence type="ECO:0000256" key="1">
    <source>
        <dbReference type="ARBA" id="ARBA00004651"/>
    </source>
</evidence>
<dbReference type="Pfam" id="PF16916">
    <property type="entry name" value="ZT_dimer"/>
    <property type="match status" value="1"/>
</dbReference>
<keyword evidence="7" id="KW-0862">Zinc</keyword>
<evidence type="ECO:0000256" key="9">
    <source>
        <dbReference type="ARBA" id="ARBA00023136"/>
    </source>
</evidence>
<feature type="transmembrane region" description="Helical" evidence="15">
    <location>
        <begin position="68"/>
        <end position="91"/>
    </location>
</feature>